<dbReference type="PANTHER" id="PTHR12386">
    <property type="entry name" value="ATP SYNTHASE SUBUNIT"/>
    <property type="match status" value="1"/>
</dbReference>
<dbReference type="EMBL" id="LT934115">
    <property type="protein sequence ID" value="VAH61484.1"/>
    <property type="molecule type" value="Genomic_DNA"/>
</dbReference>
<reference evidence="10 11" key="1">
    <citation type="submission" date="2017-09" db="EMBL/GenBank/DDBJ databases">
        <authorList>
            <consortium name="International Durum Wheat Genome Sequencing Consortium (IDWGSC)"/>
            <person name="Milanesi L."/>
        </authorList>
    </citation>
    <scope>NUCLEOTIDE SEQUENCE [LARGE SCALE GENOMIC DNA]</scope>
    <source>
        <strain evidence="11">cv. Svevo</strain>
    </source>
</reference>
<dbReference type="Proteomes" id="UP000324705">
    <property type="component" value="Chromosome 3A"/>
</dbReference>
<dbReference type="GO" id="GO:0045259">
    <property type="term" value="C:proton-transporting ATP synthase complex"/>
    <property type="evidence" value="ECO:0007669"/>
    <property type="project" value="UniProtKB-KW"/>
</dbReference>
<keyword evidence="6" id="KW-0406">Ion transport</keyword>
<keyword evidence="11" id="KW-1185">Reference proteome</keyword>
<evidence type="ECO:0000256" key="2">
    <source>
        <dbReference type="ARBA" id="ARBA00005699"/>
    </source>
</evidence>
<dbReference type="AlphaFoldDB" id="A0A9R0VK53"/>
<dbReference type="GO" id="GO:0015986">
    <property type="term" value="P:proton motive force-driven ATP synthesis"/>
    <property type="evidence" value="ECO:0007669"/>
    <property type="project" value="InterPro"/>
</dbReference>
<evidence type="ECO:0000256" key="8">
    <source>
        <dbReference type="ARBA" id="ARBA00023136"/>
    </source>
</evidence>
<proteinExistence type="inferred from homology"/>
<dbReference type="InterPro" id="IPR006808">
    <property type="entry name" value="ATP_synth_F0_gsu_mt"/>
</dbReference>
<evidence type="ECO:0000256" key="5">
    <source>
        <dbReference type="ARBA" id="ARBA00022781"/>
    </source>
</evidence>
<name>A0A9R0VK53_TRITD</name>
<evidence type="ECO:0000256" key="6">
    <source>
        <dbReference type="ARBA" id="ARBA00023065"/>
    </source>
</evidence>
<evidence type="ECO:0000313" key="10">
    <source>
        <dbReference type="EMBL" id="VAH61484.1"/>
    </source>
</evidence>
<evidence type="ECO:0000256" key="3">
    <source>
        <dbReference type="ARBA" id="ARBA00022448"/>
    </source>
</evidence>
<sequence>MAARLAQLRTKAAQAAEFASKHGGAYYKEAMEKNKQYVVQPPSVEKCQELSKQLFYTRLASISGSACARSNGGDHGVVEHTEILEISCMCHLQCSSNLSGWGKTIATSAISGWDYANCSHDAYSRQLPGQSNLASLPGRYEALWKEVDGVKQLWKNRKELKVEDLGIATLFGVELYAWFCVGEIAGRGFTLTGYKV</sequence>
<evidence type="ECO:0000256" key="7">
    <source>
        <dbReference type="ARBA" id="ARBA00023128"/>
    </source>
</evidence>
<evidence type="ECO:0008006" key="12">
    <source>
        <dbReference type="Google" id="ProtNLM"/>
    </source>
</evidence>
<dbReference type="Pfam" id="PF04718">
    <property type="entry name" value="ATP-synt_G"/>
    <property type="match status" value="2"/>
</dbReference>
<protein>
    <recommendedName>
        <fullName evidence="12">Mitochondrial ATP synthase subunit G protein</fullName>
    </recommendedName>
</protein>
<evidence type="ECO:0000313" key="11">
    <source>
        <dbReference type="Proteomes" id="UP000324705"/>
    </source>
</evidence>
<dbReference type="Gramene" id="TRITD3Av1G138920.4">
    <property type="protein sequence ID" value="TRITD3Av1G138920.4"/>
    <property type="gene ID" value="TRITD3Av1G138920"/>
</dbReference>
<organism evidence="10 11">
    <name type="scientific">Triticum turgidum subsp. durum</name>
    <name type="common">Durum wheat</name>
    <name type="synonym">Triticum durum</name>
    <dbReference type="NCBI Taxonomy" id="4567"/>
    <lineage>
        <taxon>Eukaryota</taxon>
        <taxon>Viridiplantae</taxon>
        <taxon>Streptophyta</taxon>
        <taxon>Embryophyta</taxon>
        <taxon>Tracheophyta</taxon>
        <taxon>Spermatophyta</taxon>
        <taxon>Magnoliopsida</taxon>
        <taxon>Liliopsida</taxon>
        <taxon>Poales</taxon>
        <taxon>Poaceae</taxon>
        <taxon>BOP clade</taxon>
        <taxon>Pooideae</taxon>
        <taxon>Triticodae</taxon>
        <taxon>Triticeae</taxon>
        <taxon>Triticinae</taxon>
        <taxon>Triticum</taxon>
    </lineage>
</organism>
<dbReference type="GO" id="GO:0015078">
    <property type="term" value="F:proton transmembrane transporter activity"/>
    <property type="evidence" value="ECO:0007669"/>
    <property type="project" value="InterPro"/>
</dbReference>
<evidence type="ECO:0000256" key="1">
    <source>
        <dbReference type="ARBA" id="ARBA00004325"/>
    </source>
</evidence>
<keyword evidence="5" id="KW-0375">Hydrogen ion transport</keyword>
<comment type="similarity">
    <text evidence="2">Belongs to the ATPase g subunit family.</text>
</comment>
<keyword evidence="4" id="KW-0138">CF(0)</keyword>
<keyword evidence="3" id="KW-0813">Transport</keyword>
<keyword evidence="8" id="KW-0472">Membrane</keyword>
<keyword evidence="9" id="KW-0066">ATP synthesis</keyword>
<evidence type="ECO:0000256" key="9">
    <source>
        <dbReference type="ARBA" id="ARBA00023310"/>
    </source>
</evidence>
<dbReference type="OMA" id="YAWYCVG"/>
<accession>A0A9R0VK53</accession>
<keyword evidence="7" id="KW-0496">Mitochondrion</keyword>
<comment type="subcellular location">
    <subcellularLocation>
        <location evidence="1">Mitochondrion membrane</location>
    </subcellularLocation>
</comment>
<evidence type="ECO:0000256" key="4">
    <source>
        <dbReference type="ARBA" id="ARBA00022547"/>
    </source>
</evidence>
<dbReference type="GO" id="GO:0031966">
    <property type="term" value="C:mitochondrial membrane"/>
    <property type="evidence" value="ECO:0007669"/>
    <property type="project" value="UniProtKB-SubCell"/>
</dbReference>
<gene>
    <name evidence="10" type="ORF">TRITD_3Av1G138920</name>
</gene>